<dbReference type="Pfam" id="PF02683">
    <property type="entry name" value="DsbD_TM"/>
    <property type="match status" value="1"/>
</dbReference>
<feature type="transmembrane region" description="Helical" evidence="6">
    <location>
        <begin position="158"/>
        <end position="184"/>
    </location>
</feature>
<comment type="similarity">
    <text evidence="2">Belongs to the DsbD family.</text>
</comment>
<dbReference type="PANTHER" id="PTHR31272">
    <property type="entry name" value="CYTOCHROME C-TYPE BIOGENESIS PROTEIN HI_1454-RELATED"/>
    <property type="match status" value="1"/>
</dbReference>
<gene>
    <name evidence="8" type="ORF">FCL54_05550</name>
</gene>
<evidence type="ECO:0000256" key="4">
    <source>
        <dbReference type="ARBA" id="ARBA00022989"/>
    </source>
</evidence>
<dbReference type="GO" id="GO:0016020">
    <property type="term" value="C:membrane"/>
    <property type="evidence" value="ECO:0007669"/>
    <property type="project" value="UniProtKB-SubCell"/>
</dbReference>
<feature type="transmembrane region" description="Helical" evidence="6">
    <location>
        <begin position="205"/>
        <end position="229"/>
    </location>
</feature>
<feature type="transmembrane region" description="Helical" evidence="6">
    <location>
        <begin position="127"/>
        <end position="152"/>
    </location>
</feature>
<dbReference type="AlphaFoldDB" id="A0A5R9F7U8"/>
<protein>
    <submittedName>
        <fullName evidence="8">Cytochrome c biogenesis protein CcdA</fullName>
    </submittedName>
</protein>
<evidence type="ECO:0000256" key="5">
    <source>
        <dbReference type="ARBA" id="ARBA00023136"/>
    </source>
</evidence>
<sequence length="232" mass="25235">MSIWFAFAAGLLSFFSPCIFPLIPAYVANLTGASFAGGKMEVNRSTLMVRAISFIFGFSLIFVVMGASASFLGQFFANYRELVEKISGFLIVVFGLQMAGFISIKLLNQGKQWKTNNQKPKGTLRSFVVGLAFGTGWTPCVGLALSSILLLAGSSDTVYNGVLMLAVYSIGLGVPFLVLAYLITYSLKITKQLNRFMPVISKVSGYLFIIMGILLFTGTMQKISAWLAILSY</sequence>
<feature type="transmembrane region" description="Helical" evidence="6">
    <location>
        <begin position="86"/>
        <end position="107"/>
    </location>
</feature>
<feature type="transmembrane region" description="Helical" evidence="6">
    <location>
        <begin position="6"/>
        <end position="27"/>
    </location>
</feature>
<keyword evidence="9" id="KW-1185">Reference proteome</keyword>
<evidence type="ECO:0000259" key="7">
    <source>
        <dbReference type="Pfam" id="PF02683"/>
    </source>
</evidence>
<keyword evidence="3 6" id="KW-0812">Transmembrane</keyword>
<evidence type="ECO:0000256" key="2">
    <source>
        <dbReference type="ARBA" id="ARBA00006143"/>
    </source>
</evidence>
<dbReference type="PANTHER" id="PTHR31272:SF4">
    <property type="entry name" value="CYTOCHROME C-TYPE BIOGENESIS PROTEIN HI_1454-RELATED"/>
    <property type="match status" value="1"/>
</dbReference>
<accession>A0A5R9F7U8</accession>
<feature type="transmembrane region" description="Helical" evidence="6">
    <location>
        <begin position="47"/>
        <end position="66"/>
    </location>
</feature>
<evidence type="ECO:0000256" key="1">
    <source>
        <dbReference type="ARBA" id="ARBA00004141"/>
    </source>
</evidence>
<organism evidence="8 9">
    <name type="scientific">Exobacillus caeni</name>
    <dbReference type="NCBI Taxonomy" id="2574798"/>
    <lineage>
        <taxon>Bacteria</taxon>
        <taxon>Bacillati</taxon>
        <taxon>Bacillota</taxon>
        <taxon>Bacilli</taxon>
        <taxon>Bacillales</taxon>
        <taxon>Guptibacillaceae</taxon>
        <taxon>Exobacillus</taxon>
    </lineage>
</organism>
<evidence type="ECO:0000256" key="6">
    <source>
        <dbReference type="SAM" id="Phobius"/>
    </source>
</evidence>
<dbReference type="OrthoDB" id="9803065at2"/>
<dbReference type="InterPro" id="IPR003834">
    <property type="entry name" value="Cyt_c_assmbl_TM_dom"/>
</dbReference>
<feature type="domain" description="Cytochrome C biogenesis protein transmembrane" evidence="7">
    <location>
        <begin position="4"/>
        <end position="216"/>
    </location>
</feature>
<name>A0A5R9F7U8_9BACL</name>
<dbReference type="Proteomes" id="UP000308230">
    <property type="component" value="Unassembled WGS sequence"/>
</dbReference>
<comment type="caution">
    <text evidence="8">The sequence shown here is derived from an EMBL/GenBank/DDBJ whole genome shotgun (WGS) entry which is preliminary data.</text>
</comment>
<keyword evidence="4 6" id="KW-1133">Transmembrane helix</keyword>
<evidence type="ECO:0000313" key="9">
    <source>
        <dbReference type="Proteomes" id="UP000308230"/>
    </source>
</evidence>
<evidence type="ECO:0000313" key="8">
    <source>
        <dbReference type="EMBL" id="TLS38330.1"/>
    </source>
</evidence>
<reference evidence="8 9" key="1">
    <citation type="submission" date="2019-04" db="EMBL/GenBank/DDBJ databases">
        <title>Bacillus caeni sp. nov., a bacterium isolated from mangrove sediment.</title>
        <authorList>
            <person name="Huang H."/>
            <person name="Mo K."/>
            <person name="Hu Y."/>
        </authorList>
    </citation>
    <scope>NUCLEOTIDE SEQUENCE [LARGE SCALE GENOMIC DNA]</scope>
    <source>
        <strain evidence="8 9">HB172195</strain>
    </source>
</reference>
<dbReference type="InterPro" id="IPR051790">
    <property type="entry name" value="Cytochrome_c-biogenesis_DsbD"/>
</dbReference>
<dbReference type="GO" id="GO:0017004">
    <property type="term" value="P:cytochrome complex assembly"/>
    <property type="evidence" value="ECO:0007669"/>
    <property type="project" value="InterPro"/>
</dbReference>
<dbReference type="EMBL" id="SWLG01000004">
    <property type="protein sequence ID" value="TLS38330.1"/>
    <property type="molecule type" value="Genomic_DNA"/>
</dbReference>
<proteinExistence type="inferred from homology"/>
<keyword evidence="5 6" id="KW-0472">Membrane</keyword>
<comment type="subcellular location">
    <subcellularLocation>
        <location evidence="1">Membrane</location>
        <topology evidence="1">Multi-pass membrane protein</topology>
    </subcellularLocation>
</comment>
<evidence type="ECO:0000256" key="3">
    <source>
        <dbReference type="ARBA" id="ARBA00022692"/>
    </source>
</evidence>